<sequence>MAKADRQLTEKENSIGESSLKVENISFWDGVSIIVGSSIGAGILSLAFGARQAGFPVLVFWIIVAGIFTTISMLYLAETTLRTKKPLQLSGLAEKYIGNIGSWLMFASVFINSLGALIAYTTGSGDILATMLDVPNIVGSLLFFIPSLLVVWLGLKVTGVTEKVIVAAMTIMVLILILATLIGPGVKADHLSYMNIGFAIPIFSLTIFCFISQYTVPELARGYVQGDVKRLPRAIITGMIIIGILLILVPMSALGLSGPDNVTEIVTISWAQALGQWAFFIANIFTLCAFITSFWAIGESLLTNIVDKLRFPSEWDIKYRLISIAIVALPPFIIAYTDVIGFVDVLSFAGAFAGVIMGVLPIMMLNRARKYGDRDPEWTCGWISHPVIQALIMILFVGAAVYTFLEIFSILPSGW</sequence>
<dbReference type="Gene3D" id="1.20.1740.10">
    <property type="entry name" value="Amino acid/polyamine transporter I"/>
    <property type="match status" value="1"/>
</dbReference>
<feature type="transmembrane region" description="Helical" evidence="8">
    <location>
        <begin position="277"/>
        <end position="298"/>
    </location>
</feature>
<evidence type="ECO:0000256" key="5">
    <source>
        <dbReference type="ARBA" id="ARBA00022692"/>
    </source>
</evidence>
<evidence type="ECO:0000256" key="7">
    <source>
        <dbReference type="ARBA" id="ARBA00023136"/>
    </source>
</evidence>
<keyword evidence="6 8" id="KW-1133">Transmembrane helix</keyword>
<dbReference type="PANTHER" id="PTHR32195">
    <property type="entry name" value="OS07G0662800 PROTEIN"/>
    <property type="match status" value="1"/>
</dbReference>
<keyword evidence="10" id="KW-1185">Reference proteome</keyword>
<dbReference type="GO" id="GO:0003333">
    <property type="term" value="P:amino acid transmembrane transport"/>
    <property type="evidence" value="ECO:0007669"/>
    <property type="project" value="InterPro"/>
</dbReference>
<feature type="transmembrane region" description="Helical" evidence="8">
    <location>
        <begin position="345"/>
        <end position="366"/>
    </location>
</feature>
<feature type="transmembrane region" description="Helical" evidence="8">
    <location>
        <begin position="134"/>
        <end position="155"/>
    </location>
</feature>
<dbReference type="GO" id="GO:0005886">
    <property type="term" value="C:plasma membrane"/>
    <property type="evidence" value="ECO:0007669"/>
    <property type="project" value="UniProtKB-SubCell"/>
</dbReference>
<keyword evidence="7 8" id="KW-0472">Membrane</keyword>
<name>A0A9W5TYP9_9BACI</name>
<evidence type="ECO:0000313" key="9">
    <source>
        <dbReference type="EMBL" id="GGB43776.1"/>
    </source>
</evidence>
<feature type="transmembrane region" description="Helical" evidence="8">
    <location>
        <begin position="192"/>
        <end position="214"/>
    </location>
</feature>
<evidence type="ECO:0000256" key="3">
    <source>
        <dbReference type="ARBA" id="ARBA00022475"/>
    </source>
</evidence>
<dbReference type="Proteomes" id="UP000621492">
    <property type="component" value="Unassembled WGS sequence"/>
</dbReference>
<gene>
    <name evidence="9" type="ORF">GCM10011409_21690</name>
</gene>
<keyword evidence="2" id="KW-0813">Transport</keyword>
<evidence type="ECO:0000313" key="10">
    <source>
        <dbReference type="Proteomes" id="UP000621492"/>
    </source>
</evidence>
<feature type="transmembrane region" description="Helical" evidence="8">
    <location>
        <begin position="27"/>
        <end position="48"/>
    </location>
</feature>
<feature type="transmembrane region" description="Helical" evidence="8">
    <location>
        <begin position="235"/>
        <end position="257"/>
    </location>
</feature>
<evidence type="ECO:0000256" key="2">
    <source>
        <dbReference type="ARBA" id="ARBA00022448"/>
    </source>
</evidence>
<feature type="transmembrane region" description="Helical" evidence="8">
    <location>
        <begin position="54"/>
        <end position="76"/>
    </location>
</feature>
<dbReference type="InterPro" id="IPR018227">
    <property type="entry name" value="Amino_acid_transport_2"/>
</dbReference>
<evidence type="ECO:0000256" key="4">
    <source>
        <dbReference type="ARBA" id="ARBA00022519"/>
    </source>
</evidence>
<reference evidence="9" key="1">
    <citation type="journal article" date="2014" name="Int. J. Syst. Evol. Microbiol.">
        <title>Complete genome sequence of Corynebacterium casei LMG S-19264T (=DSM 44701T), isolated from a smear-ripened cheese.</title>
        <authorList>
            <consortium name="US DOE Joint Genome Institute (JGI-PGF)"/>
            <person name="Walter F."/>
            <person name="Albersmeier A."/>
            <person name="Kalinowski J."/>
            <person name="Ruckert C."/>
        </authorList>
    </citation>
    <scope>NUCLEOTIDE SEQUENCE</scope>
    <source>
        <strain evidence="9">CGMCC 1.15454</strain>
    </source>
</reference>
<dbReference type="EMBL" id="BMJD01000015">
    <property type="protein sequence ID" value="GGB43776.1"/>
    <property type="molecule type" value="Genomic_DNA"/>
</dbReference>
<keyword evidence="4" id="KW-0997">Cell inner membrane</keyword>
<dbReference type="RefSeq" id="WP_088052709.1">
    <property type="nucleotide sequence ID" value="NZ_BMJD01000015.1"/>
</dbReference>
<dbReference type="Pfam" id="PF03222">
    <property type="entry name" value="Trp_Tyr_perm"/>
    <property type="match status" value="1"/>
</dbReference>
<accession>A0A9W5TYP9</accession>
<dbReference type="PANTHER" id="PTHR32195:SF26">
    <property type="entry name" value="TRYPTOPHAN OR TYROSINE TRANSPORTER PROTEIN"/>
    <property type="match status" value="1"/>
</dbReference>
<proteinExistence type="predicted"/>
<reference evidence="9" key="2">
    <citation type="submission" date="2020-09" db="EMBL/GenBank/DDBJ databases">
        <authorList>
            <person name="Sun Q."/>
            <person name="Zhou Y."/>
        </authorList>
    </citation>
    <scope>NUCLEOTIDE SEQUENCE</scope>
    <source>
        <strain evidence="9">CGMCC 1.15454</strain>
    </source>
</reference>
<keyword evidence="5 8" id="KW-0812">Transmembrane</keyword>
<keyword evidence="3" id="KW-1003">Cell membrane</keyword>
<evidence type="ECO:0000256" key="8">
    <source>
        <dbReference type="SAM" id="Phobius"/>
    </source>
</evidence>
<comment type="caution">
    <text evidence="9">The sequence shown here is derived from an EMBL/GenBank/DDBJ whole genome shotgun (WGS) entry which is preliminary data.</text>
</comment>
<evidence type="ECO:0000256" key="6">
    <source>
        <dbReference type="ARBA" id="ARBA00022989"/>
    </source>
</evidence>
<protein>
    <submittedName>
        <fullName evidence="9">Aromatic amino acid transporter</fullName>
    </submittedName>
</protein>
<feature type="transmembrane region" description="Helical" evidence="8">
    <location>
        <begin position="96"/>
        <end position="122"/>
    </location>
</feature>
<evidence type="ECO:0000256" key="1">
    <source>
        <dbReference type="ARBA" id="ARBA00004429"/>
    </source>
</evidence>
<feature type="transmembrane region" description="Helical" evidence="8">
    <location>
        <begin position="319"/>
        <end position="339"/>
    </location>
</feature>
<dbReference type="AlphaFoldDB" id="A0A9W5TYP9"/>
<feature type="transmembrane region" description="Helical" evidence="8">
    <location>
        <begin position="387"/>
        <end position="411"/>
    </location>
</feature>
<feature type="transmembrane region" description="Helical" evidence="8">
    <location>
        <begin position="164"/>
        <end position="186"/>
    </location>
</feature>
<comment type="subcellular location">
    <subcellularLocation>
        <location evidence="1">Cell inner membrane</location>
        <topology evidence="1">Multi-pass membrane protein</topology>
    </subcellularLocation>
</comment>
<organism evidence="9 10">
    <name type="scientific">Lentibacillus populi</name>
    <dbReference type="NCBI Taxonomy" id="1827502"/>
    <lineage>
        <taxon>Bacteria</taxon>
        <taxon>Bacillati</taxon>
        <taxon>Bacillota</taxon>
        <taxon>Bacilli</taxon>
        <taxon>Bacillales</taxon>
        <taxon>Bacillaceae</taxon>
        <taxon>Lentibacillus</taxon>
    </lineage>
</organism>